<feature type="region of interest" description="Disordered" evidence="1">
    <location>
        <begin position="191"/>
        <end position="212"/>
    </location>
</feature>
<proteinExistence type="predicted"/>
<organism evidence="3 4">
    <name type="scientific">[Myrmecia] bisecta</name>
    <dbReference type="NCBI Taxonomy" id="41462"/>
    <lineage>
        <taxon>Eukaryota</taxon>
        <taxon>Viridiplantae</taxon>
        <taxon>Chlorophyta</taxon>
        <taxon>core chlorophytes</taxon>
        <taxon>Trebouxiophyceae</taxon>
        <taxon>Trebouxiales</taxon>
        <taxon>Trebouxiaceae</taxon>
        <taxon>Myrmecia</taxon>
    </lineage>
</organism>
<comment type="caution">
    <text evidence="3">The sequence shown here is derived from an EMBL/GenBank/DDBJ whole genome shotgun (WGS) entry which is preliminary data.</text>
</comment>
<keyword evidence="4" id="KW-1185">Reference proteome</keyword>
<protein>
    <submittedName>
        <fullName evidence="3">Uncharacterized protein</fullName>
    </submittedName>
</protein>
<dbReference type="Proteomes" id="UP001489004">
    <property type="component" value="Unassembled WGS sequence"/>
</dbReference>
<keyword evidence="2" id="KW-0812">Transmembrane</keyword>
<dbReference type="EMBL" id="JALJOR010000014">
    <property type="protein sequence ID" value="KAK9806259.1"/>
    <property type="molecule type" value="Genomic_DNA"/>
</dbReference>
<feature type="transmembrane region" description="Helical" evidence="2">
    <location>
        <begin position="158"/>
        <end position="178"/>
    </location>
</feature>
<accession>A0AAW1P994</accession>
<evidence type="ECO:0000256" key="1">
    <source>
        <dbReference type="SAM" id="MobiDB-lite"/>
    </source>
</evidence>
<feature type="compositionally biased region" description="Polar residues" evidence="1">
    <location>
        <begin position="194"/>
        <end position="210"/>
    </location>
</feature>
<gene>
    <name evidence="3" type="ORF">WJX72_007523</name>
</gene>
<keyword evidence="2" id="KW-1133">Transmembrane helix</keyword>
<sequence length="237" mass="24646">MDPNAATLPVAVRGIVRLIGNGVTPFNPTKQSTLIMAVASVMTTVGAERIRVVLVADAYKLRRRELLATALKNVADVTLEINAGNVAHVPAVQTELKGLFDGQLATALQKQGESQWSISLLSTEAGTPSSNVFPYICKSSLGKICLDGSGLSASGAKAIIAVGCILVVGVAALVWLLFDIRNRSGKSGECEYATSDSAQSTPQKGETPTSGRAVPVYAQPAHFTAGAGTTTMKGSRF</sequence>
<evidence type="ECO:0000313" key="3">
    <source>
        <dbReference type="EMBL" id="KAK9806259.1"/>
    </source>
</evidence>
<evidence type="ECO:0000256" key="2">
    <source>
        <dbReference type="SAM" id="Phobius"/>
    </source>
</evidence>
<evidence type="ECO:0000313" key="4">
    <source>
        <dbReference type="Proteomes" id="UP001489004"/>
    </source>
</evidence>
<name>A0AAW1P994_9CHLO</name>
<keyword evidence="2" id="KW-0472">Membrane</keyword>
<reference evidence="3 4" key="1">
    <citation type="journal article" date="2024" name="Nat. Commun.">
        <title>Phylogenomics reveals the evolutionary origins of lichenization in chlorophyte algae.</title>
        <authorList>
            <person name="Puginier C."/>
            <person name="Libourel C."/>
            <person name="Otte J."/>
            <person name="Skaloud P."/>
            <person name="Haon M."/>
            <person name="Grisel S."/>
            <person name="Petersen M."/>
            <person name="Berrin J.G."/>
            <person name="Delaux P.M."/>
            <person name="Dal Grande F."/>
            <person name="Keller J."/>
        </authorList>
    </citation>
    <scope>NUCLEOTIDE SEQUENCE [LARGE SCALE GENOMIC DNA]</scope>
    <source>
        <strain evidence="3 4">SAG 2043</strain>
    </source>
</reference>
<dbReference type="AlphaFoldDB" id="A0AAW1P994"/>